<name>A0A9W7GLV3_9STRA</name>
<proteinExistence type="predicted"/>
<protein>
    <submittedName>
        <fullName evidence="1">Uncharacterized protein</fullName>
    </submittedName>
</protein>
<dbReference type="CDD" id="cd16415">
    <property type="entry name" value="HAD_dREG-2_like"/>
    <property type="match status" value="1"/>
</dbReference>
<sequence>MQAQRFSTDGHGTGRTSDRVEIEDYSIGGGIVKAAGTDEGVRSKYAVPDVRDNFTSEPSLVTFDATGTIMELTSGVGTFYREVLMEGTDFNARLPRPSVFGESFFKAYASQCEKDGCFGAETGMGEEEWWRQVVFETYAGVEELDNEEGLRHELGEGLGEHCFRKLYDEVFAGGDGWQVKEGAQDFLEEVKGWKKEGVKVGVISNFDSRLSGILSDLGVSGYFDFVLTSGEVGSNKPSPEIFSRAMDEAGVADPSLCVHVGDSLSKDVSGARGAGWHPIFIPNDVSSTVSSPHSNIAGDGDGEGYTQVGDLWGVLGVFGREKRGRVIVTTRPVMEEGNDAFAEWDYDGKD</sequence>
<dbReference type="NCBIfam" id="TIGR02252">
    <property type="entry name" value="DREG-2"/>
    <property type="match status" value="1"/>
</dbReference>
<dbReference type="InterPro" id="IPR044924">
    <property type="entry name" value="HAD-SF_hydro_IA_REG-2-like_cap"/>
</dbReference>
<dbReference type="InterPro" id="IPR036412">
    <property type="entry name" value="HAD-like_sf"/>
</dbReference>
<dbReference type="InterPro" id="IPR023214">
    <property type="entry name" value="HAD_sf"/>
</dbReference>
<evidence type="ECO:0000313" key="1">
    <source>
        <dbReference type="EMBL" id="GMI47269.1"/>
    </source>
</evidence>
<dbReference type="SFLD" id="SFLDS00003">
    <property type="entry name" value="Haloacid_Dehalogenase"/>
    <property type="match status" value="1"/>
</dbReference>
<dbReference type="OrthoDB" id="188039at2759"/>
<organism evidence="1 2">
    <name type="scientific">Triparma columacea</name>
    <dbReference type="NCBI Taxonomy" id="722753"/>
    <lineage>
        <taxon>Eukaryota</taxon>
        <taxon>Sar</taxon>
        <taxon>Stramenopiles</taxon>
        <taxon>Ochrophyta</taxon>
        <taxon>Bolidophyceae</taxon>
        <taxon>Parmales</taxon>
        <taxon>Triparmaceae</taxon>
        <taxon>Triparma</taxon>
    </lineage>
</organism>
<dbReference type="Gene3D" id="3.40.50.1000">
    <property type="entry name" value="HAD superfamily/HAD-like"/>
    <property type="match status" value="1"/>
</dbReference>
<dbReference type="NCBIfam" id="TIGR01549">
    <property type="entry name" value="HAD-SF-IA-v1"/>
    <property type="match status" value="1"/>
</dbReference>
<dbReference type="SFLD" id="SFLDG01129">
    <property type="entry name" value="C1.5:_HAD__Beta-PGM__Phosphata"/>
    <property type="match status" value="1"/>
</dbReference>
<dbReference type="Proteomes" id="UP001165065">
    <property type="component" value="Unassembled WGS sequence"/>
</dbReference>
<dbReference type="GO" id="GO:0005634">
    <property type="term" value="C:nucleus"/>
    <property type="evidence" value="ECO:0007669"/>
    <property type="project" value="TreeGrafter"/>
</dbReference>
<keyword evidence="2" id="KW-1185">Reference proteome</keyword>
<dbReference type="InterPro" id="IPR011949">
    <property type="entry name" value="HAD-SF_hydro_IA_REG-2-like"/>
</dbReference>
<dbReference type="InterPro" id="IPR006439">
    <property type="entry name" value="HAD-SF_hydro_IA"/>
</dbReference>
<evidence type="ECO:0000313" key="2">
    <source>
        <dbReference type="Proteomes" id="UP001165065"/>
    </source>
</evidence>
<comment type="caution">
    <text evidence="1">The sequence shown here is derived from an EMBL/GenBank/DDBJ whole genome shotgun (WGS) entry which is preliminary data.</text>
</comment>
<dbReference type="Gene3D" id="1.10.150.720">
    <property type="entry name" value="Haloacid dehalogenase-like hydrolase"/>
    <property type="match status" value="1"/>
</dbReference>
<dbReference type="Pfam" id="PF00702">
    <property type="entry name" value="Hydrolase"/>
    <property type="match status" value="1"/>
</dbReference>
<dbReference type="AlphaFoldDB" id="A0A9W7GLV3"/>
<gene>
    <name evidence="1" type="ORF">TrCOL_g10557</name>
</gene>
<reference evidence="2" key="1">
    <citation type="journal article" date="2023" name="Commun. Biol.">
        <title>Genome analysis of Parmales, the sister group of diatoms, reveals the evolutionary specialization of diatoms from phago-mixotrophs to photoautotrophs.</title>
        <authorList>
            <person name="Ban H."/>
            <person name="Sato S."/>
            <person name="Yoshikawa S."/>
            <person name="Yamada K."/>
            <person name="Nakamura Y."/>
            <person name="Ichinomiya M."/>
            <person name="Sato N."/>
            <person name="Blanc-Mathieu R."/>
            <person name="Endo H."/>
            <person name="Kuwata A."/>
            <person name="Ogata H."/>
        </authorList>
    </citation>
    <scope>NUCLEOTIDE SEQUENCE [LARGE SCALE GENOMIC DNA]</scope>
</reference>
<dbReference type="NCBIfam" id="TIGR01509">
    <property type="entry name" value="HAD-SF-IA-v3"/>
    <property type="match status" value="1"/>
</dbReference>
<dbReference type="PANTHER" id="PTHR46191:SF2">
    <property type="entry name" value="HALOACID DEHALOGENASE-LIKE HYDROLASE DOMAIN-CONTAINING PROTEIN 3"/>
    <property type="match status" value="1"/>
</dbReference>
<dbReference type="SUPFAM" id="SSF56784">
    <property type="entry name" value="HAD-like"/>
    <property type="match status" value="1"/>
</dbReference>
<dbReference type="PANTHER" id="PTHR46191">
    <property type="match status" value="1"/>
</dbReference>
<accession>A0A9W7GLV3</accession>
<dbReference type="EMBL" id="BRYA01000336">
    <property type="protein sequence ID" value="GMI47269.1"/>
    <property type="molecule type" value="Genomic_DNA"/>
</dbReference>
<dbReference type="InterPro" id="IPR051828">
    <property type="entry name" value="HAD-like_hydrolase_domain"/>
</dbReference>